<dbReference type="OrthoDB" id="9790852at2"/>
<dbReference type="EMBL" id="CP040396">
    <property type="protein sequence ID" value="QCT02853.1"/>
    <property type="molecule type" value="Genomic_DNA"/>
</dbReference>
<protein>
    <recommendedName>
        <fullName evidence="8">EamA domain-containing protein</fullName>
    </recommendedName>
</protein>
<organism evidence="9 10">
    <name type="scientific">Paenibacillus algicola</name>
    <dbReference type="NCBI Taxonomy" id="2565926"/>
    <lineage>
        <taxon>Bacteria</taxon>
        <taxon>Bacillati</taxon>
        <taxon>Bacillota</taxon>
        <taxon>Bacilli</taxon>
        <taxon>Bacillales</taxon>
        <taxon>Paenibacillaceae</taxon>
        <taxon>Paenibacillus</taxon>
    </lineage>
</organism>
<feature type="domain" description="EamA" evidence="8">
    <location>
        <begin position="154"/>
        <end position="287"/>
    </location>
</feature>
<reference evidence="9 10" key="1">
    <citation type="submission" date="2019-05" db="EMBL/GenBank/DDBJ databases">
        <authorList>
            <person name="Chen C."/>
        </authorList>
    </citation>
    <scope>NUCLEOTIDE SEQUENCE [LARGE SCALE GENOMIC DNA]</scope>
    <source>
        <strain evidence="9 10">HB172198</strain>
    </source>
</reference>
<feature type="transmembrane region" description="Helical" evidence="7">
    <location>
        <begin position="40"/>
        <end position="58"/>
    </location>
</feature>
<keyword evidence="5 7" id="KW-1133">Transmembrane helix</keyword>
<dbReference type="PANTHER" id="PTHR32322:SF18">
    <property type="entry name" value="S-ADENOSYLMETHIONINE_S-ADENOSYLHOMOCYSTEINE TRANSPORTER"/>
    <property type="match status" value="1"/>
</dbReference>
<feature type="transmembrane region" description="Helical" evidence="7">
    <location>
        <begin position="216"/>
        <end position="234"/>
    </location>
</feature>
<feature type="transmembrane region" description="Helical" evidence="7">
    <location>
        <begin position="7"/>
        <end position="28"/>
    </location>
</feature>
<proteinExistence type="inferred from homology"/>
<feature type="transmembrane region" description="Helical" evidence="7">
    <location>
        <begin position="153"/>
        <end position="172"/>
    </location>
</feature>
<dbReference type="Pfam" id="PF00892">
    <property type="entry name" value="EamA"/>
    <property type="match status" value="2"/>
</dbReference>
<dbReference type="InterPro" id="IPR050638">
    <property type="entry name" value="AA-Vitamin_Transporters"/>
</dbReference>
<evidence type="ECO:0000256" key="1">
    <source>
        <dbReference type="ARBA" id="ARBA00004651"/>
    </source>
</evidence>
<feature type="domain" description="EamA" evidence="8">
    <location>
        <begin position="12"/>
        <end position="141"/>
    </location>
</feature>
<keyword evidence="4 7" id="KW-0812">Transmembrane</keyword>
<evidence type="ECO:0000256" key="5">
    <source>
        <dbReference type="ARBA" id="ARBA00022989"/>
    </source>
</evidence>
<evidence type="ECO:0000256" key="3">
    <source>
        <dbReference type="ARBA" id="ARBA00022475"/>
    </source>
</evidence>
<dbReference type="RefSeq" id="WP_138225819.1">
    <property type="nucleotide sequence ID" value="NZ_CP040396.1"/>
</dbReference>
<sequence>MIKSGKAPIPVLILLLIGITAISFSSIFVKWSEAPVSVQAMYRLFMTAFMMLPFVWRKAPEINQITPKQLGLLFLSGFMLALHFLLWMGSLRYTSVASSTLILALEPVFVMLGAYIWFKERTSLSALVGVAIAFMGIFLLMGASRVSGSDASFTGDMMSLLGTAAVAVHMLLGQSLMSRMSSLVYSWMVFLSAAMCLGVYNMALGIPVTGYPAKEWGIFLLLAIVPTVFGHLLFNWMMRFSSASVVSMSVLGEPVGASLLAFILLHETMNAWQFAGGFFVMCGLIWFLRYKQPHSEPAPPIRESVPQL</sequence>
<evidence type="ECO:0000259" key="8">
    <source>
        <dbReference type="Pfam" id="PF00892"/>
    </source>
</evidence>
<keyword evidence="3" id="KW-1003">Cell membrane</keyword>
<comment type="similarity">
    <text evidence="2">Belongs to the EamA transporter family.</text>
</comment>
<dbReference type="GO" id="GO:0005886">
    <property type="term" value="C:plasma membrane"/>
    <property type="evidence" value="ECO:0007669"/>
    <property type="project" value="UniProtKB-SubCell"/>
</dbReference>
<evidence type="ECO:0000256" key="2">
    <source>
        <dbReference type="ARBA" id="ARBA00007362"/>
    </source>
</evidence>
<dbReference type="SUPFAM" id="SSF103481">
    <property type="entry name" value="Multidrug resistance efflux transporter EmrE"/>
    <property type="match status" value="2"/>
</dbReference>
<feature type="transmembrane region" description="Helical" evidence="7">
    <location>
        <begin position="124"/>
        <end position="141"/>
    </location>
</feature>
<dbReference type="InterPro" id="IPR000620">
    <property type="entry name" value="EamA_dom"/>
</dbReference>
<feature type="transmembrane region" description="Helical" evidence="7">
    <location>
        <begin position="96"/>
        <end position="117"/>
    </location>
</feature>
<dbReference type="InterPro" id="IPR037185">
    <property type="entry name" value="EmrE-like"/>
</dbReference>
<dbReference type="AlphaFoldDB" id="A0A4P8XKJ0"/>
<dbReference type="PANTHER" id="PTHR32322">
    <property type="entry name" value="INNER MEMBRANE TRANSPORTER"/>
    <property type="match status" value="1"/>
</dbReference>
<evidence type="ECO:0000256" key="4">
    <source>
        <dbReference type="ARBA" id="ARBA00022692"/>
    </source>
</evidence>
<dbReference type="KEGG" id="palo:E6C60_2138"/>
<gene>
    <name evidence="9" type="ORF">E6C60_2138</name>
</gene>
<accession>A0A4P8XKJ0</accession>
<feature type="transmembrane region" description="Helical" evidence="7">
    <location>
        <begin position="246"/>
        <end position="265"/>
    </location>
</feature>
<evidence type="ECO:0000313" key="10">
    <source>
        <dbReference type="Proteomes" id="UP000300879"/>
    </source>
</evidence>
<keyword evidence="10" id="KW-1185">Reference proteome</keyword>
<feature type="transmembrane region" description="Helical" evidence="7">
    <location>
        <begin position="184"/>
        <end position="204"/>
    </location>
</feature>
<dbReference type="Proteomes" id="UP000300879">
    <property type="component" value="Chromosome"/>
</dbReference>
<evidence type="ECO:0000313" key="9">
    <source>
        <dbReference type="EMBL" id="QCT02853.1"/>
    </source>
</evidence>
<feature type="transmembrane region" description="Helical" evidence="7">
    <location>
        <begin position="70"/>
        <end position="90"/>
    </location>
</feature>
<comment type="subcellular location">
    <subcellularLocation>
        <location evidence="1">Cell membrane</location>
        <topology evidence="1">Multi-pass membrane protein</topology>
    </subcellularLocation>
</comment>
<feature type="transmembrane region" description="Helical" evidence="7">
    <location>
        <begin position="271"/>
        <end position="288"/>
    </location>
</feature>
<keyword evidence="6 7" id="KW-0472">Membrane</keyword>
<evidence type="ECO:0000256" key="6">
    <source>
        <dbReference type="ARBA" id="ARBA00023136"/>
    </source>
</evidence>
<name>A0A4P8XKJ0_9BACL</name>
<evidence type="ECO:0000256" key="7">
    <source>
        <dbReference type="SAM" id="Phobius"/>
    </source>
</evidence>